<dbReference type="RefSeq" id="WP_132861139.1">
    <property type="nucleotide sequence ID" value="NZ_SMGR01000003.1"/>
</dbReference>
<dbReference type="Gene3D" id="1.25.40.10">
    <property type="entry name" value="Tetratricopeptide repeat domain"/>
    <property type="match status" value="1"/>
</dbReference>
<dbReference type="OrthoDB" id="54411at2"/>
<evidence type="ECO:0000313" key="1">
    <source>
        <dbReference type="EMBL" id="TCL00352.1"/>
    </source>
</evidence>
<reference evidence="1 2" key="1">
    <citation type="submission" date="2019-03" db="EMBL/GenBank/DDBJ databases">
        <title>Genomic Encyclopedia of Archaeal and Bacterial Type Strains, Phase II (KMG-II): from individual species to whole genera.</title>
        <authorList>
            <person name="Goeker M."/>
        </authorList>
    </citation>
    <scope>NUCLEOTIDE SEQUENCE [LARGE SCALE GENOMIC DNA]</scope>
    <source>
        <strain evidence="1 2">DSM 26433</strain>
    </source>
</reference>
<accession>A0A4R1N994</accession>
<sequence>MQEIASEEILAQLSRMVGSPDFTAGPRVKTFFSHLVNEELEGRGAELRGTALAMDVFGRGGNFDSNNDPVVRIEATKLRKAIEHYYLTAGAQDTLRIDVPKGQYRPVFAKVAHKPVSLAPATLSAMPSIGVRDFEGGETPRAGLYRQGLPEEIAMELSRFDNLRVYSGWDAGADIDGQPATASALQQCDYLLSGNVRDSGSRMRITVQLKRTDDNLLVWSERFDLAVDSDDAFSVQEDIARQCATRLVDAYGVVGDDLAARYAGRDKSDASVYEALLAFHGHLRRNRLDSLKEFVDIADKAVQGNPKSGLAHALLALGYLDRFLFGDLKMQEVLRTGGDHAERAVSLSPQGQEALFAGAVYAMLRKDRARFHRLSDAAISVNPNGSLLIAMAGGWYAILGKAEEGADLVRRATENNPILPVWTNITLALEDIANERYEDASTKLRFVDARDCANDWLMIAAAHALAGEKGLAQEALSKVSQHGVDFEEQLLSLPINQTLADKLIGALKVV</sequence>
<dbReference type="InterPro" id="IPR011990">
    <property type="entry name" value="TPR-like_helical_dom_sf"/>
</dbReference>
<proteinExistence type="predicted"/>
<gene>
    <name evidence="1" type="ORF">BXY66_2993</name>
</gene>
<dbReference type="Proteomes" id="UP000295673">
    <property type="component" value="Unassembled WGS sequence"/>
</dbReference>
<dbReference type="SUPFAM" id="SSF48452">
    <property type="entry name" value="TPR-like"/>
    <property type="match status" value="1"/>
</dbReference>
<dbReference type="AlphaFoldDB" id="A0A4R1N994"/>
<comment type="caution">
    <text evidence="1">The sequence shown here is derived from an EMBL/GenBank/DDBJ whole genome shotgun (WGS) entry which is preliminary data.</text>
</comment>
<dbReference type="EMBL" id="SMGR01000003">
    <property type="protein sequence ID" value="TCL00352.1"/>
    <property type="molecule type" value="Genomic_DNA"/>
</dbReference>
<evidence type="ECO:0000313" key="2">
    <source>
        <dbReference type="Proteomes" id="UP000295673"/>
    </source>
</evidence>
<keyword evidence="2" id="KW-1185">Reference proteome</keyword>
<name>A0A4R1N994_9RHOB</name>
<organism evidence="1 2">
    <name type="scientific">Shimia isoporae</name>
    <dbReference type="NCBI Taxonomy" id="647720"/>
    <lineage>
        <taxon>Bacteria</taxon>
        <taxon>Pseudomonadati</taxon>
        <taxon>Pseudomonadota</taxon>
        <taxon>Alphaproteobacteria</taxon>
        <taxon>Rhodobacterales</taxon>
        <taxon>Roseobacteraceae</taxon>
    </lineage>
</organism>
<protein>
    <submittedName>
        <fullName evidence="1">TolB-like protein</fullName>
    </submittedName>
</protein>